<organism evidence="1">
    <name type="scientific">Amblyomma triste</name>
    <name type="common">Neotropical tick</name>
    <dbReference type="NCBI Taxonomy" id="251400"/>
    <lineage>
        <taxon>Eukaryota</taxon>
        <taxon>Metazoa</taxon>
        <taxon>Ecdysozoa</taxon>
        <taxon>Arthropoda</taxon>
        <taxon>Chelicerata</taxon>
        <taxon>Arachnida</taxon>
        <taxon>Acari</taxon>
        <taxon>Parasitiformes</taxon>
        <taxon>Ixodida</taxon>
        <taxon>Ixodoidea</taxon>
        <taxon>Ixodidae</taxon>
        <taxon>Amblyomminae</taxon>
        <taxon>Amblyomma</taxon>
    </lineage>
</organism>
<sequence>MNFKKARAKARYIRRSAEKTSWKNYISSINSSITSKKFLKTDDENPLIVVSVSMDPKSEYPCKVDVVWTTNETETLFDRNYWGYYPVKQRSNKKGMQNKMLRITLKGEFRHIATTSRKCFDGMALYQASSPYGIEQIIHQSSDSNCAIFRSMLTRQTSQFDFRVRLGSLTDNSEIKCLENVMESLPNSRKPNERFSVPSKDVIDSCRSQCIQHRSCSLVPPQTA</sequence>
<name>A0A023G6H9_AMBTT</name>
<evidence type="ECO:0000313" key="1">
    <source>
        <dbReference type="EMBL" id="JAC29861.1"/>
    </source>
</evidence>
<reference evidence="1" key="1">
    <citation type="submission" date="2014-03" db="EMBL/GenBank/DDBJ databases">
        <title>The sialotranscriptome of Amblyomma triste, Amblyomma parvum and Amblyomma cajennense ticks, uncovered by 454-based RNA-seq.</title>
        <authorList>
            <person name="Garcia G.R."/>
            <person name="Gardinassi L.G."/>
            <person name="Ribeiro J.M."/>
            <person name="Anatriello E."/>
            <person name="Ferreira B.R."/>
            <person name="Moreira H.N."/>
            <person name="Mafra C."/>
            <person name="Olegario M.M."/>
            <person name="Szabo P.J."/>
            <person name="Miranda-Santos I.K."/>
            <person name="Maruyama S.R."/>
        </authorList>
    </citation>
    <scope>NUCLEOTIDE SEQUENCE</scope>
    <source>
        <strain evidence="1">Mato Grasso do Sul</strain>
        <tissue evidence="1">Salivary glands</tissue>
    </source>
</reference>
<accession>A0A023G6H9</accession>
<proteinExistence type="evidence at transcript level"/>
<dbReference type="EMBL" id="GBBM01005557">
    <property type="protein sequence ID" value="JAC29861.1"/>
    <property type="molecule type" value="mRNA"/>
</dbReference>
<dbReference type="AlphaFoldDB" id="A0A023G6H9"/>
<protein>
    <submittedName>
        <fullName evidence="1">Putative lipocalin-3 1</fullName>
    </submittedName>
</protein>